<sequence>MPADERAETGRSAVGPAPVSGAPDASPESAATTATAATAASGLTGVTSGSFGQALVAGLRAAGEREVLVRGTRRLTGEQVYAAAQALAARLADEGVTSGDTVACLYGPHPESPVSRVAAYLLDCRYVYLLSRMRPDAVETVVRTFRPSVLMVDPSRRRQAAALRSAGLAPHCLRLDPGLSTARPTGWAAAASARRPHGAPDRIASVVFSSGTTGPPKPIAYSNRSELAQFATAQAVYGTSRWRFLVPPGPFVPTLMAQWAMATGGTAVLPEQDDAASWVALIRRERVRQCAVGLPPDLFAFADHLAATGGGLGDLEVLVYGGASIAPARMAPIARRLSGVLRQIYGTTEAALIATLGPPEHRREELLGSVGRPAPGTEVKVCDADGAPLPPGRVGHLWVRSAQNMDGYVDARTGALVMPDPPLALAEADVSAQADTGAPPDAAPRPRPGWLPTGDAASLDRDGHLFLAGRLSDRLPSGAYPQPIENSLCEHPAVAEAAVHALSDGTTAVVVVPRPGHAIDLDALRAHLDASHPPETQPRHLRLADALPRTPTGKLDRREVAERFAVPASSE</sequence>
<evidence type="ECO:0000259" key="2">
    <source>
        <dbReference type="Pfam" id="PF00501"/>
    </source>
</evidence>
<dbReference type="Gene3D" id="3.40.50.12780">
    <property type="entry name" value="N-terminal domain of ligase-like"/>
    <property type="match status" value="1"/>
</dbReference>
<dbReference type="InterPro" id="IPR050237">
    <property type="entry name" value="ATP-dep_AMP-bd_enzyme"/>
</dbReference>
<dbReference type="InterPro" id="IPR020845">
    <property type="entry name" value="AMP-binding_CS"/>
</dbReference>
<protein>
    <recommendedName>
        <fullName evidence="6">AMP-binding protein</fullName>
    </recommendedName>
</protein>
<reference evidence="4 5" key="1">
    <citation type="submission" date="2018-08" db="EMBL/GenBank/DDBJ databases">
        <title>Actinomadura jelena sp. nov., a novel Actinomycete isolated from soil in Chad.</title>
        <authorList>
            <person name="Shi L."/>
        </authorList>
    </citation>
    <scope>NUCLEOTIDE SEQUENCE [LARGE SCALE GENOMIC DNA]</scope>
    <source>
        <strain evidence="4 5">NEAU-G17</strain>
    </source>
</reference>
<dbReference type="Proteomes" id="UP000261811">
    <property type="component" value="Unassembled WGS sequence"/>
</dbReference>
<dbReference type="InterPro" id="IPR045851">
    <property type="entry name" value="AMP-bd_C_sf"/>
</dbReference>
<dbReference type="CDD" id="cd04433">
    <property type="entry name" value="AFD_class_I"/>
    <property type="match status" value="1"/>
</dbReference>
<keyword evidence="5" id="KW-1185">Reference proteome</keyword>
<comment type="caution">
    <text evidence="4">The sequence shown here is derived from an EMBL/GenBank/DDBJ whole genome shotgun (WGS) entry which is preliminary data.</text>
</comment>
<feature type="domain" description="AMP-binding enzyme C-terminal" evidence="3">
    <location>
        <begin position="484"/>
        <end position="554"/>
    </location>
</feature>
<feature type="region of interest" description="Disordered" evidence="1">
    <location>
        <begin position="1"/>
        <end position="31"/>
    </location>
</feature>
<dbReference type="Gene3D" id="3.30.300.30">
    <property type="match status" value="1"/>
</dbReference>
<dbReference type="GO" id="GO:0016877">
    <property type="term" value="F:ligase activity, forming carbon-sulfur bonds"/>
    <property type="evidence" value="ECO:0007669"/>
    <property type="project" value="UniProtKB-ARBA"/>
</dbReference>
<dbReference type="PANTHER" id="PTHR43767:SF10">
    <property type="entry name" value="SURFACTIN SYNTHASE SUBUNIT 1"/>
    <property type="match status" value="1"/>
</dbReference>
<feature type="region of interest" description="Disordered" evidence="1">
    <location>
        <begin position="429"/>
        <end position="456"/>
    </location>
</feature>
<feature type="region of interest" description="Disordered" evidence="1">
    <location>
        <begin position="531"/>
        <end position="571"/>
    </location>
</feature>
<dbReference type="InterPro" id="IPR042099">
    <property type="entry name" value="ANL_N_sf"/>
</dbReference>
<dbReference type="PROSITE" id="PS00455">
    <property type="entry name" value="AMP_BINDING"/>
    <property type="match status" value="1"/>
</dbReference>
<dbReference type="SUPFAM" id="SSF56801">
    <property type="entry name" value="Acetyl-CoA synthetase-like"/>
    <property type="match status" value="1"/>
</dbReference>
<gene>
    <name evidence="4" type="ORF">DZF91_35060</name>
</gene>
<dbReference type="EMBL" id="QURH01001015">
    <property type="protein sequence ID" value="RFU37014.1"/>
    <property type="molecule type" value="Genomic_DNA"/>
</dbReference>
<dbReference type="InterPro" id="IPR025110">
    <property type="entry name" value="AMP-bd_C"/>
</dbReference>
<dbReference type="AlphaFoldDB" id="A0A372JB20"/>
<organism evidence="4 5">
    <name type="scientific">Actinomadura logoneensis</name>
    <dbReference type="NCBI Taxonomy" id="2293572"/>
    <lineage>
        <taxon>Bacteria</taxon>
        <taxon>Bacillati</taxon>
        <taxon>Actinomycetota</taxon>
        <taxon>Actinomycetes</taxon>
        <taxon>Streptosporangiales</taxon>
        <taxon>Thermomonosporaceae</taxon>
        <taxon>Actinomadura</taxon>
    </lineage>
</organism>
<accession>A0A372JB20</accession>
<evidence type="ECO:0000256" key="1">
    <source>
        <dbReference type="SAM" id="MobiDB-lite"/>
    </source>
</evidence>
<dbReference type="Pfam" id="PF00501">
    <property type="entry name" value="AMP-binding"/>
    <property type="match status" value="1"/>
</dbReference>
<evidence type="ECO:0000313" key="5">
    <source>
        <dbReference type="Proteomes" id="UP000261811"/>
    </source>
</evidence>
<feature type="domain" description="AMP-dependent synthetase/ligase" evidence="2">
    <location>
        <begin position="62"/>
        <end position="408"/>
    </location>
</feature>
<proteinExistence type="predicted"/>
<evidence type="ECO:0008006" key="6">
    <source>
        <dbReference type="Google" id="ProtNLM"/>
    </source>
</evidence>
<name>A0A372JB20_9ACTN</name>
<dbReference type="PANTHER" id="PTHR43767">
    <property type="entry name" value="LONG-CHAIN-FATTY-ACID--COA LIGASE"/>
    <property type="match status" value="1"/>
</dbReference>
<dbReference type="Pfam" id="PF13193">
    <property type="entry name" value="AMP-binding_C"/>
    <property type="match status" value="1"/>
</dbReference>
<dbReference type="InterPro" id="IPR000873">
    <property type="entry name" value="AMP-dep_synth/lig_dom"/>
</dbReference>
<evidence type="ECO:0000313" key="4">
    <source>
        <dbReference type="EMBL" id="RFU37014.1"/>
    </source>
</evidence>
<evidence type="ECO:0000259" key="3">
    <source>
        <dbReference type="Pfam" id="PF13193"/>
    </source>
</evidence>